<evidence type="ECO:0000313" key="1">
    <source>
        <dbReference type="EMBL" id="KAJ4714076.1"/>
    </source>
</evidence>
<name>A0ACC1XSC4_MELAZ</name>
<organism evidence="1 2">
    <name type="scientific">Melia azedarach</name>
    <name type="common">Chinaberry tree</name>
    <dbReference type="NCBI Taxonomy" id="155640"/>
    <lineage>
        <taxon>Eukaryota</taxon>
        <taxon>Viridiplantae</taxon>
        <taxon>Streptophyta</taxon>
        <taxon>Embryophyta</taxon>
        <taxon>Tracheophyta</taxon>
        <taxon>Spermatophyta</taxon>
        <taxon>Magnoliopsida</taxon>
        <taxon>eudicotyledons</taxon>
        <taxon>Gunneridae</taxon>
        <taxon>Pentapetalae</taxon>
        <taxon>rosids</taxon>
        <taxon>malvids</taxon>
        <taxon>Sapindales</taxon>
        <taxon>Meliaceae</taxon>
        <taxon>Melia</taxon>
    </lineage>
</organism>
<accession>A0ACC1XSC4</accession>
<dbReference type="Proteomes" id="UP001164539">
    <property type="component" value="Chromosome 7"/>
</dbReference>
<evidence type="ECO:0000313" key="2">
    <source>
        <dbReference type="Proteomes" id="UP001164539"/>
    </source>
</evidence>
<comment type="caution">
    <text evidence="1">The sequence shown here is derived from an EMBL/GenBank/DDBJ whole genome shotgun (WGS) entry which is preliminary data.</text>
</comment>
<protein>
    <submittedName>
        <fullName evidence="1">Squamosa promoter binding protein-like protein</fullName>
    </submittedName>
</protein>
<keyword evidence="2" id="KW-1185">Reference proteome</keyword>
<proteinExistence type="predicted"/>
<dbReference type="EMBL" id="CM051400">
    <property type="protein sequence ID" value="KAJ4714076.1"/>
    <property type="molecule type" value="Genomic_DNA"/>
</dbReference>
<gene>
    <name evidence="1" type="ORF">OWV82_012611</name>
</gene>
<reference evidence="1 2" key="1">
    <citation type="journal article" date="2023" name="Science">
        <title>Complex scaffold remodeling in plant triterpene biosynthesis.</title>
        <authorList>
            <person name="De La Pena R."/>
            <person name="Hodgson H."/>
            <person name="Liu J.C."/>
            <person name="Stephenson M.J."/>
            <person name="Martin A.C."/>
            <person name="Owen C."/>
            <person name="Harkess A."/>
            <person name="Leebens-Mack J."/>
            <person name="Jimenez L.E."/>
            <person name="Osbourn A."/>
            <person name="Sattely E.S."/>
        </authorList>
    </citation>
    <scope>NUCLEOTIDE SEQUENCE [LARGE SCALE GENOMIC DNA]</scope>
    <source>
        <strain evidence="2">cv. JPN11</strain>
        <tissue evidence="1">Leaf</tissue>
    </source>
</reference>
<sequence length="139" mass="15686">MDLKDANDYYRRHKLCVTHAMSPVIFVDNERRRFCQQCSKLHHPSLFDATRKSCRYSLASHNARRRKNAARDKEPAAAAAGQFLKQDHRNPSLSVESSPSLSNNILANAKLPLPPPPAISESSGSQQIFPEITRPFFLV</sequence>